<name>A0ABP2QVD5_BARVI</name>
<keyword evidence="1" id="KW-0472">Membrane</keyword>
<feature type="transmembrane region" description="Helical" evidence="1">
    <location>
        <begin position="32"/>
        <end position="49"/>
    </location>
</feature>
<organism evidence="2 3">
    <name type="scientific">Bartonella vinsonii subsp. arupensis Pm136co</name>
    <dbReference type="NCBI Taxonomy" id="1094561"/>
    <lineage>
        <taxon>Bacteria</taxon>
        <taxon>Pseudomonadati</taxon>
        <taxon>Pseudomonadota</taxon>
        <taxon>Alphaproteobacteria</taxon>
        <taxon>Hyphomicrobiales</taxon>
        <taxon>Bartonellaceae</taxon>
        <taxon>Bartonella</taxon>
    </lineage>
</organism>
<protein>
    <submittedName>
        <fullName evidence="2">Uncharacterized protein</fullName>
    </submittedName>
</protein>
<comment type="caution">
    <text evidence="2">The sequence shown here is derived from an EMBL/GenBank/DDBJ whole genome shotgun (WGS) entry which is preliminary data.</text>
</comment>
<evidence type="ECO:0000313" key="3">
    <source>
        <dbReference type="Proteomes" id="UP000008948"/>
    </source>
</evidence>
<dbReference type="Proteomes" id="UP000008948">
    <property type="component" value="Unassembled WGS sequence"/>
</dbReference>
<reference evidence="2 3" key="1">
    <citation type="submission" date="2012-03" db="EMBL/GenBank/DDBJ databases">
        <title>The Genome Sequence of Bartonella vinsonii subsp. arupensis str. Pm136co.</title>
        <authorList>
            <consortium name="The Broad Institute Genome Sequencing Platform"/>
            <consortium name="The Broad Institute Genome Sequencing Center for Infectious Disease"/>
            <person name="Feldgarden M."/>
            <person name="Kirby J."/>
            <person name="Kosoy M."/>
            <person name="Birtles R."/>
            <person name="Probert W.S."/>
            <person name="Chiaraviglio L."/>
            <person name="Young S.K."/>
            <person name="Zeng Q."/>
            <person name="Gargeya S."/>
            <person name="Fitzgerald M."/>
            <person name="Haas B."/>
            <person name="Abouelleil A."/>
            <person name="Alvarado L."/>
            <person name="Arachchi H.M."/>
            <person name="Berlin A."/>
            <person name="Chapman S.B."/>
            <person name="Gearin G."/>
            <person name="Goldberg J."/>
            <person name="Griggs A."/>
            <person name="Gujja S."/>
            <person name="Hansen M."/>
            <person name="Heiman D."/>
            <person name="Howarth C."/>
            <person name="Larimer J."/>
            <person name="Lui A."/>
            <person name="MacDonald P.J.P."/>
            <person name="McCowen C."/>
            <person name="Montmayeur A."/>
            <person name="Murphy C."/>
            <person name="Neiman D."/>
            <person name="Pearson M."/>
            <person name="Priest M."/>
            <person name="Roberts A."/>
            <person name="Saif S."/>
            <person name="Shea T."/>
            <person name="Sisk P."/>
            <person name="Stolte C."/>
            <person name="Sykes S."/>
            <person name="Wortman J."/>
            <person name="Nusbaum C."/>
            <person name="Birren B."/>
        </authorList>
    </citation>
    <scope>NUCLEOTIDE SEQUENCE [LARGE SCALE GENOMIC DNA]</scope>
    <source>
        <strain evidence="2 3">Pm136co</strain>
    </source>
</reference>
<keyword evidence="1" id="KW-1133">Transmembrane helix</keyword>
<gene>
    <name evidence="2" type="ORF">MEI_01409</name>
</gene>
<evidence type="ECO:0000313" key="2">
    <source>
        <dbReference type="EMBL" id="EJF96797.1"/>
    </source>
</evidence>
<accession>A0ABP2QVD5</accession>
<keyword evidence="3" id="KW-1185">Reference proteome</keyword>
<keyword evidence="1" id="KW-0812">Transmembrane</keyword>
<proteinExistence type="predicted"/>
<evidence type="ECO:0000256" key="1">
    <source>
        <dbReference type="SAM" id="Phobius"/>
    </source>
</evidence>
<feature type="transmembrane region" description="Helical" evidence="1">
    <location>
        <begin position="6"/>
        <end position="25"/>
    </location>
</feature>
<feature type="transmembrane region" description="Helical" evidence="1">
    <location>
        <begin position="61"/>
        <end position="79"/>
    </location>
</feature>
<sequence>MALTLALFPSEVILNLYTIGLAYLIGYISKNINLLLLIVLFCYGTNMLMDLTVRTEHEISLNHLSFSSSGLFLGIKYYFNACTMHEEINQLLTFFRTSVVLPRNLIT</sequence>
<dbReference type="EMBL" id="AIMH01000038">
    <property type="protein sequence ID" value="EJF96797.1"/>
    <property type="molecule type" value="Genomic_DNA"/>
</dbReference>